<dbReference type="Proteomes" id="UP000176778">
    <property type="component" value="Unassembled WGS sequence"/>
</dbReference>
<feature type="transmembrane region" description="Helical" evidence="1">
    <location>
        <begin position="171"/>
        <end position="187"/>
    </location>
</feature>
<reference evidence="2 3" key="1">
    <citation type="journal article" date="2016" name="Nat. Commun.">
        <title>Thousands of microbial genomes shed light on interconnected biogeochemical processes in an aquifer system.</title>
        <authorList>
            <person name="Anantharaman K."/>
            <person name="Brown C.T."/>
            <person name="Hug L.A."/>
            <person name="Sharon I."/>
            <person name="Castelle C.J."/>
            <person name="Probst A.J."/>
            <person name="Thomas B.C."/>
            <person name="Singh A."/>
            <person name="Wilkins M.J."/>
            <person name="Karaoz U."/>
            <person name="Brodie E.L."/>
            <person name="Williams K.H."/>
            <person name="Hubbard S.S."/>
            <person name="Banfield J.F."/>
        </authorList>
    </citation>
    <scope>NUCLEOTIDE SEQUENCE [LARGE SCALE GENOMIC DNA]</scope>
</reference>
<organism evidence="2 3">
    <name type="scientific">Candidatus Woesebacteria bacterium RBG_13_46_13</name>
    <dbReference type="NCBI Taxonomy" id="1802479"/>
    <lineage>
        <taxon>Bacteria</taxon>
        <taxon>Candidatus Woeseibacteriota</taxon>
    </lineage>
</organism>
<feature type="transmembrane region" description="Helical" evidence="1">
    <location>
        <begin position="223"/>
        <end position="242"/>
    </location>
</feature>
<dbReference type="STRING" id="1802479.A2Y68_01615"/>
<keyword evidence="1" id="KW-1133">Transmembrane helix</keyword>
<feature type="transmembrane region" description="Helical" evidence="1">
    <location>
        <begin position="96"/>
        <end position="117"/>
    </location>
</feature>
<dbReference type="EMBL" id="MGFR01000001">
    <property type="protein sequence ID" value="OGM10123.1"/>
    <property type="molecule type" value="Genomic_DNA"/>
</dbReference>
<feature type="transmembrane region" description="Helical" evidence="1">
    <location>
        <begin position="282"/>
        <end position="303"/>
    </location>
</feature>
<feature type="transmembrane region" description="Helical" evidence="1">
    <location>
        <begin position="193"/>
        <end position="211"/>
    </location>
</feature>
<sequence length="549" mass="61473">MRKHLLAIILISLFSLLGLKALLAPGLYTAHDIWHQVARLYHYQRAVSEGVFPPYWISTLAGGFGYPLFVFSYHFPWLLALPILKIGFDIPATIKILFFISHIASGFAMYVLSLRVFKSRWAGLTSAILYLWAPFRFLTIIVAAAMGVAFVFTFIPILCLGILLAADEKKARWAVILIALGTAGIILSHFSSVLAVIPTAAIFSLAIFFTAKDRKAFVLNSLRGLLLGLGLSSFYVLPAIYYSKLGIGFGNNYLRYFVNLSQLVYSKWGYGPIINSAKDGEMSFQVGVAHWISIALSSVLLIFSKRGKTQRHIPLSLLIAFAFSLFMMLDYSLPVWETITHFVPVDFPFRFMLPAVFVASLLAGFVMISVGKLIKPILFIFLIVVALFTNRNHIRVNLYTDYQVEDYVAAEFTTSSMNEYLPLWVDTHLFSRKSTSPLEPENIPVKDIERATQKLSFEAIFPKEMSVSVNHLAYPGIILRVDGNPTNYSRDVYGRVSFSASKGKHNIAVTFEETKMIKIAKLVSLGSLIVLLGLIFTPPFLSKLSLRPR</sequence>
<dbReference type="AlphaFoldDB" id="A0A1F7X5F8"/>
<feature type="transmembrane region" description="Helical" evidence="1">
    <location>
        <begin position="64"/>
        <end position="84"/>
    </location>
</feature>
<evidence type="ECO:0000313" key="3">
    <source>
        <dbReference type="Proteomes" id="UP000176778"/>
    </source>
</evidence>
<evidence type="ECO:0000313" key="2">
    <source>
        <dbReference type="EMBL" id="OGM10123.1"/>
    </source>
</evidence>
<accession>A0A1F7X5F8</accession>
<feature type="transmembrane region" description="Helical" evidence="1">
    <location>
        <begin position="356"/>
        <end position="388"/>
    </location>
</feature>
<keyword evidence="1" id="KW-0812">Transmembrane</keyword>
<name>A0A1F7X5F8_9BACT</name>
<feature type="transmembrane region" description="Helical" evidence="1">
    <location>
        <begin position="137"/>
        <end position="164"/>
    </location>
</feature>
<feature type="transmembrane region" description="Helical" evidence="1">
    <location>
        <begin position="522"/>
        <end position="541"/>
    </location>
</feature>
<evidence type="ECO:0008006" key="4">
    <source>
        <dbReference type="Google" id="ProtNLM"/>
    </source>
</evidence>
<comment type="caution">
    <text evidence="2">The sequence shown here is derived from an EMBL/GenBank/DDBJ whole genome shotgun (WGS) entry which is preliminary data.</text>
</comment>
<proteinExistence type="predicted"/>
<evidence type="ECO:0000256" key="1">
    <source>
        <dbReference type="SAM" id="Phobius"/>
    </source>
</evidence>
<keyword evidence="1" id="KW-0472">Membrane</keyword>
<feature type="transmembrane region" description="Helical" evidence="1">
    <location>
        <begin position="315"/>
        <end position="336"/>
    </location>
</feature>
<gene>
    <name evidence="2" type="ORF">A2Y68_01615</name>
</gene>
<protein>
    <recommendedName>
        <fullName evidence="4">Membrane protein 6-pyruvoyl-tetrahydropterin synthase-related domain-containing protein</fullName>
    </recommendedName>
</protein>